<accession>A0A9P6FP16</accession>
<feature type="compositionally biased region" description="Polar residues" evidence="3">
    <location>
        <begin position="455"/>
        <end position="466"/>
    </location>
</feature>
<feature type="compositionally biased region" description="Low complexity" evidence="3">
    <location>
        <begin position="109"/>
        <end position="122"/>
    </location>
</feature>
<dbReference type="InterPro" id="IPR036028">
    <property type="entry name" value="SH3-like_dom_sf"/>
</dbReference>
<feature type="compositionally biased region" description="Polar residues" evidence="3">
    <location>
        <begin position="1"/>
        <end position="14"/>
    </location>
</feature>
<dbReference type="Pfam" id="PF14604">
    <property type="entry name" value="SH3_9"/>
    <property type="match status" value="1"/>
</dbReference>
<dbReference type="SUPFAM" id="SSF48403">
    <property type="entry name" value="Ankyrin repeat"/>
    <property type="match status" value="1"/>
</dbReference>
<feature type="compositionally biased region" description="Low complexity" evidence="3">
    <location>
        <begin position="744"/>
        <end position="764"/>
    </location>
</feature>
<feature type="region of interest" description="Disordered" evidence="3">
    <location>
        <begin position="388"/>
        <end position="466"/>
    </location>
</feature>
<dbReference type="SMART" id="SM00248">
    <property type="entry name" value="ANK"/>
    <property type="match status" value="5"/>
</dbReference>
<feature type="compositionally biased region" description="Low complexity" evidence="3">
    <location>
        <begin position="15"/>
        <end position="45"/>
    </location>
</feature>
<dbReference type="CDD" id="cd00174">
    <property type="entry name" value="SH3"/>
    <property type="match status" value="1"/>
</dbReference>
<feature type="region of interest" description="Disordered" evidence="3">
    <location>
        <begin position="489"/>
        <end position="519"/>
    </location>
</feature>
<feature type="compositionally biased region" description="Low complexity" evidence="3">
    <location>
        <begin position="774"/>
        <end position="791"/>
    </location>
</feature>
<evidence type="ECO:0000256" key="2">
    <source>
        <dbReference type="PROSITE-ProRule" id="PRU00192"/>
    </source>
</evidence>
<evidence type="ECO:0000259" key="4">
    <source>
        <dbReference type="PROSITE" id="PS50002"/>
    </source>
</evidence>
<evidence type="ECO:0000256" key="3">
    <source>
        <dbReference type="SAM" id="MobiDB-lite"/>
    </source>
</evidence>
<feature type="region of interest" description="Disordered" evidence="3">
    <location>
        <begin position="107"/>
        <end position="170"/>
    </location>
</feature>
<feature type="region of interest" description="Disordered" evidence="3">
    <location>
        <begin position="744"/>
        <end position="823"/>
    </location>
</feature>
<feature type="domain" description="SH3" evidence="4">
    <location>
        <begin position="218"/>
        <end position="284"/>
    </location>
</feature>
<sequence>MTPSTPQRPKLQNPNSVGGSSHSSSSSGNSNCGSNGSGTGTNSVGGVAGIPAFYHFQPSARSPLSQETTPFGLFRHKNLSTSALPSSPAAIGSSSNLALAPVTSTLTFSPRSSSTNLTESSSPPQPHAGGGHSTNNNSSSSSNNNNNSSSSSSSSSNNINSNHSHSLNKGNSIASSITTLRGGTNFSPSTPILPPLPPLTKVTAGSSPKVGGRPSSFQYTAQFHAWWDYIARDHDELSFRKGDILLVSREFDDYWCLGSVMKPDKRTSARHGFFPLQFCSLESHCYVPPTRVATRNGAIPGTEPGCRLNVVQTYNPASADELALRPGNQVRAIHFFEDGWVYGEQIDSTGLVIATGTFPAVAARPVTASAIEQATAASKQQLRHVNTMPQVPTTQDNPSSKASARQREESNGSASTFNTLYSHPNSSSHMLQHYPNNSSVSSFTSSTSTVKLPGSPTSSPFNTGQQPYRVSPPIIPNRSPLSALEHLRSGTNPNRMSIQSTTSSVSGKSTNNASTQSGAVTEEQVIQALMDRPVKDALLERYLSQGGDPNILDGNGSSLLHLAIISSSQASLVFLLSAPDIQLEQGSPLFTAVRCHYWKAAQQLLVVGANPNVHDECGYSVLHTVLLNMTEGDMQAEEVVQLLCDSKADVNCLASDKKSSPLAIAVERRLWAEVEILMAYGANPYLISGKESRLSTQGAPEASPYPFSPMPAYCNDPLMDAVNEDKVHLVRLLLKYYYAPTSFSTTSTSPSPSPSSSQSSQSFFGPHHPALQQSSASSFTTNNGSSGNINIPTHVPGPFVGTYGQGAPSSIPSPSSAQSSPSSAVLASYMNHRDNSLTNTCPTSAGSSGVVGSPMLTALAGNGLIGSFTNTSSNANMINMVGGLNPVYLITPKLLLQALTLAKELGHNDCLQTLSRPEATLKEGTLYGSGSYGLNQFGGGYPQGH</sequence>
<evidence type="ECO:0000313" key="5">
    <source>
        <dbReference type="EMBL" id="KAF9578977.1"/>
    </source>
</evidence>
<dbReference type="AlphaFoldDB" id="A0A9P6FP16"/>
<keyword evidence="6" id="KW-1185">Reference proteome</keyword>
<dbReference type="Proteomes" id="UP000780801">
    <property type="component" value="Unassembled WGS sequence"/>
</dbReference>
<evidence type="ECO:0000313" key="6">
    <source>
        <dbReference type="Proteomes" id="UP000780801"/>
    </source>
</evidence>
<dbReference type="InterPro" id="IPR002110">
    <property type="entry name" value="Ankyrin_rpt"/>
</dbReference>
<feature type="region of interest" description="Disordered" evidence="3">
    <location>
        <begin position="185"/>
        <end position="213"/>
    </location>
</feature>
<dbReference type="OrthoDB" id="5340910at2759"/>
<feature type="compositionally biased region" description="Low complexity" evidence="3">
    <location>
        <begin position="438"/>
        <end position="450"/>
    </location>
</feature>
<proteinExistence type="predicted"/>
<organism evidence="5 6">
    <name type="scientific">Lunasporangiospora selenospora</name>
    <dbReference type="NCBI Taxonomy" id="979761"/>
    <lineage>
        <taxon>Eukaryota</taxon>
        <taxon>Fungi</taxon>
        <taxon>Fungi incertae sedis</taxon>
        <taxon>Mucoromycota</taxon>
        <taxon>Mortierellomycotina</taxon>
        <taxon>Mortierellomycetes</taxon>
        <taxon>Mortierellales</taxon>
        <taxon>Mortierellaceae</taxon>
        <taxon>Lunasporangiospora</taxon>
    </lineage>
</organism>
<dbReference type="Gene3D" id="2.30.30.40">
    <property type="entry name" value="SH3 Domains"/>
    <property type="match status" value="2"/>
</dbReference>
<protein>
    <recommendedName>
        <fullName evidence="4">SH3 domain-containing protein</fullName>
    </recommendedName>
</protein>
<feature type="non-terminal residue" evidence="5">
    <location>
        <position position="945"/>
    </location>
</feature>
<dbReference type="SMART" id="SM00326">
    <property type="entry name" value="SH3"/>
    <property type="match status" value="2"/>
</dbReference>
<dbReference type="SUPFAM" id="SSF50044">
    <property type="entry name" value="SH3-domain"/>
    <property type="match status" value="2"/>
</dbReference>
<feature type="region of interest" description="Disordered" evidence="3">
    <location>
        <begin position="1"/>
        <end position="49"/>
    </location>
</feature>
<evidence type="ECO:0000256" key="1">
    <source>
        <dbReference type="ARBA" id="ARBA00022443"/>
    </source>
</evidence>
<dbReference type="Gene3D" id="1.25.40.20">
    <property type="entry name" value="Ankyrin repeat-containing domain"/>
    <property type="match status" value="1"/>
</dbReference>
<dbReference type="InterPro" id="IPR001452">
    <property type="entry name" value="SH3_domain"/>
</dbReference>
<gene>
    <name evidence="5" type="ORF">BGW38_004965</name>
</gene>
<name>A0A9P6FP16_9FUNG</name>
<dbReference type="InterPro" id="IPR036770">
    <property type="entry name" value="Ankyrin_rpt-contain_sf"/>
</dbReference>
<feature type="compositionally biased region" description="Polar residues" evidence="3">
    <location>
        <begin position="388"/>
        <end position="403"/>
    </location>
</feature>
<dbReference type="EMBL" id="JAABOA010003151">
    <property type="protein sequence ID" value="KAF9578977.1"/>
    <property type="molecule type" value="Genomic_DNA"/>
</dbReference>
<reference evidence="5" key="1">
    <citation type="journal article" date="2020" name="Fungal Divers.">
        <title>Resolving the Mortierellaceae phylogeny through synthesis of multi-gene phylogenetics and phylogenomics.</title>
        <authorList>
            <person name="Vandepol N."/>
            <person name="Liber J."/>
            <person name="Desiro A."/>
            <person name="Na H."/>
            <person name="Kennedy M."/>
            <person name="Barry K."/>
            <person name="Grigoriev I.V."/>
            <person name="Miller A.N."/>
            <person name="O'Donnell K."/>
            <person name="Stajich J.E."/>
            <person name="Bonito G."/>
        </authorList>
    </citation>
    <scope>NUCLEOTIDE SEQUENCE</scope>
    <source>
        <strain evidence="5">KOD1015</strain>
    </source>
</reference>
<comment type="caution">
    <text evidence="5">The sequence shown here is derived from an EMBL/GenBank/DDBJ whole genome shotgun (WGS) entry which is preliminary data.</text>
</comment>
<dbReference type="PROSITE" id="PS50002">
    <property type="entry name" value="SH3"/>
    <property type="match status" value="1"/>
</dbReference>
<feature type="compositionally biased region" description="Low complexity" evidence="3">
    <location>
        <begin position="807"/>
        <end position="823"/>
    </location>
</feature>
<dbReference type="PANTHER" id="PTHR46224">
    <property type="entry name" value="ANKYRIN REPEAT FAMILY PROTEIN"/>
    <property type="match status" value="1"/>
</dbReference>
<keyword evidence="1 2" id="KW-0728">SH3 domain</keyword>
<feature type="compositionally biased region" description="Low complexity" evidence="3">
    <location>
        <begin position="133"/>
        <end position="165"/>
    </location>
</feature>
<dbReference type="InterPro" id="IPR051616">
    <property type="entry name" value="Cul2-RING_E3_ligase_SR"/>
</dbReference>
<feature type="compositionally biased region" description="Polar residues" evidence="3">
    <location>
        <begin position="411"/>
        <end position="437"/>
    </location>
</feature>